<evidence type="ECO:0000313" key="8">
    <source>
        <dbReference type="Proteomes" id="UP000070401"/>
    </source>
</evidence>
<dbReference type="GO" id="GO:0070181">
    <property type="term" value="F:small ribosomal subunit rRNA binding"/>
    <property type="evidence" value="ECO:0007669"/>
    <property type="project" value="TreeGrafter"/>
</dbReference>
<sequence length="118" mass="13527">MIKLLSPAQNQCVLGKNQREEVNAMRKYEIMYIINPTVLEEGREELVNQVNALLTSNGATITKTEKWGERKLAYPIDKKKSGFYVLTTFEIDGTKLAEVEAKVNIMESVMRYIVVRQD</sequence>
<dbReference type="InterPro" id="IPR035980">
    <property type="entry name" value="Ribosomal_bS6_sf"/>
</dbReference>
<dbReference type="HAMAP" id="MF_00360">
    <property type="entry name" value="Ribosomal_bS6"/>
    <property type="match status" value="1"/>
</dbReference>
<dbReference type="GO" id="GO:1990904">
    <property type="term" value="C:ribonucleoprotein complex"/>
    <property type="evidence" value="ECO:0007669"/>
    <property type="project" value="UniProtKB-KW"/>
</dbReference>
<organism evidence="7 8">
    <name type="scientific">Fusobacterium nucleatum</name>
    <dbReference type="NCBI Taxonomy" id="851"/>
    <lineage>
        <taxon>Bacteria</taxon>
        <taxon>Fusobacteriati</taxon>
        <taxon>Fusobacteriota</taxon>
        <taxon>Fusobacteriia</taxon>
        <taxon>Fusobacteriales</taxon>
        <taxon>Fusobacteriaceae</taxon>
        <taxon>Fusobacterium</taxon>
    </lineage>
</organism>
<dbReference type="Pfam" id="PF01250">
    <property type="entry name" value="Ribosomal_S6"/>
    <property type="match status" value="1"/>
</dbReference>
<name>A0A133NN95_FUSNU</name>
<dbReference type="STRING" id="1408287.GCA_000493815_00570"/>
<dbReference type="Proteomes" id="UP000070401">
    <property type="component" value="Unassembled WGS sequence"/>
</dbReference>
<dbReference type="PATRIC" id="fig|851.8.peg.1906"/>
<evidence type="ECO:0000256" key="3">
    <source>
        <dbReference type="ARBA" id="ARBA00022884"/>
    </source>
</evidence>
<dbReference type="Gene3D" id="3.30.70.60">
    <property type="match status" value="1"/>
</dbReference>
<dbReference type="InterPro" id="IPR000529">
    <property type="entry name" value="Ribosomal_bS6"/>
</dbReference>
<evidence type="ECO:0000256" key="1">
    <source>
        <dbReference type="ARBA" id="ARBA00009512"/>
    </source>
</evidence>
<dbReference type="GO" id="GO:0003735">
    <property type="term" value="F:structural constituent of ribosome"/>
    <property type="evidence" value="ECO:0007669"/>
    <property type="project" value="InterPro"/>
</dbReference>
<keyword evidence="2 6" id="KW-0699">rRNA-binding</keyword>
<keyword evidence="8" id="KW-1185">Reference proteome</keyword>
<keyword evidence="3 6" id="KW-0694">RNA-binding</keyword>
<dbReference type="NCBIfam" id="TIGR00166">
    <property type="entry name" value="S6"/>
    <property type="match status" value="1"/>
</dbReference>
<accession>A0A133NN95</accession>
<gene>
    <name evidence="6" type="primary">rpsF</name>
    <name evidence="7" type="ORF">HMPREF3221_01894</name>
</gene>
<evidence type="ECO:0000256" key="5">
    <source>
        <dbReference type="ARBA" id="ARBA00035294"/>
    </source>
</evidence>
<dbReference type="GO" id="GO:0005840">
    <property type="term" value="C:ribosome"/>
    <property type="evidence" value="ECO:0007669"/>
    <property type="project" value="UniProtKB-KW"/>
</dbReference>
<dbReference type="InterPro" id="IPR020814">
    <property type="entry name" value="Ribosomal_S6_plastid/chlpt"/>
</dbReference>
<dbReference type="AlphaFoldDB" id="A0A133NN95"/>
<comment type="function">
    <text evidence="4 6">Binds together with bS18 to 16S ribosomal RNA.</text>
</comment>
<evidence type="ECO:0000313" key="7">
    <source>
        <dbReference type="EMBL" id="KXA17763.1"/>
    </source>
</evidence>
<comment type="similarity">
    <text evidence="1 6">Belongs to the bacterial ribosomal protein bS6 family.</text>
</comment>
<protein>
    <recommendedName>
        <fullName evidence="5 6">Small ribosomal subunit protein bS6</fullName>
    </recommendedName>
</protein>
<keyword evidence="6 7" id="KW-0689">Ribosomal protein</keyword>
<dbReference type="EMBL" id="LRPY01000186">
    <property type="protein sequence ID" value="KXA17763.1"/>
    <property type="molecule type" value="Genomic_DNA"/>
</dbReference>
<evidence type="ECO:0000256" key="4">
    <source>
        <dbReference type="ARBA" id="ARBA00035104"/>
    </source>
</evidence>
<dbReference type="PANTHER" id="PTHR21011:SF1">
    <property type="entry name" value="SMALL RIBOSOMAL SUBUNIT PROTEIN BS6M"/>
    <property type="match status" value="1"/>
</dbReference>
<reference evidence="8" key="1">
    <citation type="submission" date="2016-01" db="EMBL/GenBank/DDBJ databases">
        <authorList>
            <person name="Mitreva M."/>
            <person name="Pepin K.H."/>
            <person name="Mihindukulasuriya K.A."/>
            <person name="Fulton R."/>
            <person name="Fronick C."/>
            <person name="O'Laughlin M."/>
            <person name="Miner T."/>
            <person name="Herter B."/>
            <person name="Rosa B.A."/>
            <person name="Cordes M."/>
            <person name="Tomlinson C."/>
            <person name="Wollam A."/>
            <person name="Palsikar V.B."/>
            <person name="Mardis E.R."/>
            <person name="Wilson R.K."/>
        </authorList>
    </citation>
    <scope>NUCLEOTIDE SEQUENCE [LARGE SCALE GENOMIC DNA]</scope>
    <source>
        <strain evidence="8">MJR7757B</strain>
    </source>
</reference>
<keyword evidence="6" id="KW-0687">Ribonucleoprotein</keyword>
<dbReference type="GO" id="GO:0005737">
    <property type="term" value="C:cytoplasm"/>
    <property type="evidence" value="ECO:0007669"/>
    <property type="project" value="UniProtKB-ARBA"/>
</dbReference>
<dbReference type="CDD" id="cd00473">
    <property type="entry name" value="bS6"/>
    <property type="match status" value="1"/>
</dbReference>
<comment type="caution">
    <text evidence="7">The sequence shown here is derived from an EMBL/GenBank/DDBJ whole genome shotgun (WGS) entry which is preliminary data.</text>
</comment>
<dbReference type="InterPro" id="IPR014717">
    <property type="entry name" value="Transl_elong_EF1B/ribsomal_bS6"/>
</dbReference>
<dbReference type="GO" id="GO:0006412">
    <property type="term" value="P:translation"/>
    <property type="evidence" value="ECO:0007669"/>
    <property type="project" value="UniProtKB-UniRule"/>
</dbReference>
<dbReference type="FunFam" id="3.30.70.60:FF:000002">
    <property type="entry name" value="30S ribosomal protein S6"/>
    <property type="match status" value="1"/>
</dbReference>
<dbReference type="PANTHER" id="PTHR21011">
    <property type="entry name" value="MITOCHONDRIAL 28S RIBOSOMAL PROTEIN S6"/>
    <property type="match status" value="1"/>
</dbReference>
<dbReference type="SUPFAM" id="SSF54995">
    <property type="entry name" value="Ribosomal protein S6"/>
    <property type="match status" value="1"/>
</dbReference>
<proteinExistence type="inferred from homology"/>
<evidence type="ECO:0000256" key="6">
    <source>
        <dbReference type="HAMAP-Rule" id="MF_00360"/>
    </source>
</evidence>
<evidence type="ECO:0000256" key="2">
    <source>
        <dbReference type="ARBA" id="ARBA00022730"/>
    </source>
</evidence>